<proteinExistence type="predicted"/>
<gene>
    <name evidence="1" type="ORF">IEO70_18345</name>
</gene>
<dbReference type="Proteomes" id="UP000602076">
    <property type="component" value="Unassembled WGS sequence"/>
</dbReference>
<keyword evidence="2" id="KW-1185">Reference proteome</keyword>
<organism evidence="1 2">
    <name type="scientific">Peribacillus faecalis</name>
    <dbReference type="NCBI Taxonomy" id="2772559"/>
    <lineage>
        <taxon>Bacteria</taxon>
        <taxon>Bacillati</taxon>
        <taxon>Bacillota</taxon>
        <taxon>Bacilli</taxon>
        <taxon>Bacillales</taxon>
        <taxon>Bacillaceae</taxon>
        <taxon>Peribacillus</taxon>
    </lineage>
</organism>
<evidence type="ECO:0000313" key="2">
    <source>
        <dbReference type="Proteomes" id="UP000602076"/>
    </source>
</evidence>
<accession>A0A927D2D3</accession>
<sequence length="66" mass="7038">MNFHVTNKNICVDFLKVDSVTVSSLLLIGDMKTIQLSSALDVPTEAFGDITGPLVPVVPLTPTVPQ</sequence>
<dbReference type="EMBL" id="JACXSI010000066">
    <property type="protein sequence ID" value="MBD3110290.1"/>
    <property type="molecule type" value="Genomic_DNA"/>
</dbReference>
<dbReference type="AlphaFoldDB" id="A0A927D2D3"/>
<dbReference type="RefSeq" id="WP_190999824.1">
    <property type="nucleotide sequence ID" value="NZ_JACXSI010000066.1"/>
</dbReference>
<name>A0A927D2D3_9BACI</name>
<reference evidence="1" key="1">
    <citation type="submission" date="2020-09" db="EMBL/GenBank/DDBJ databases">
        <title>Bacillus faecalis sp. nov., a moderately halophilic bacterium isolated from cow faeces.</title>
        <authorList>
            <person name="Jiang L."/>
            <person name="Lee J."/>
        </authorList>
    </citation>
    <scope>NUCLEOTIDE SEQUENCE</scope>
    <source>
        <strain evidence="1">AGMB 02131</strain>
    </source>
</reference>
<comment type="caution">
    <text evidence="1">The sequence shown here is derived from an EMBL/GenBank/DDBJ whole genome shotgun (WGS) entry which is preliminary data.</text>
</comment>
<evidence type="ECO:0000313" key="1">
    <source>
        <dbReference type="EMBL" id="MBD3110290.1"/>
    </source>
</evidence>
<protein>
    <submittedName>
        <fullName evidence="1">Spore gernimation protein GerPD</fullName>
    </submittedName>
</protein>